<comment type="caution">
    <text evidence="2">The sequence shown here is derived from an EMBL/GenBank/DDBJ whole genome shotgun (WGS) entry which is preliminary data.</text>
</comment>
<name>W1Q343_ABIDE</name>
<dbReference type="STRING" id="592010.GCWU000182_001036"/>
<feature type="region of interest" description="Disordered" evidence="1">
    <location>
        <begin position="41"/>
        <end position="69"/>
    </location>
</feature>
<dbReference type="EMBL" id="ACIN03000007">
    <property type="protein sequence ID" value="ESK65562.1"/>
    <property type="molecule type" value="Genomic_DNA"/>
</dbReference>
<dbReference type="Proteomes" id="UP000019050">
    <property type="component" value="Unassembled WGS sequence"/>
</dbReference>
<evidence type="ECO:0000256" key="1">
    <source>
        <dbReference type="SAM" id="MobiDB-lite"/>
    </source>
</evidence>
<dbReference type="eggNOG" id="COG1476">
    <property type="taxonomic scope" value="Bacteria"/>
</dbReference>
<proteinExistence type="predicted"/>
<protein>
    <submittedName>
        <fullName evidence="2">Uncharacterized protein</fullName>
    </submittedName>
</protein>
<organism evidence="2 3">
    <name type="scientific">Abiotrophia defectiva ATCC 49176</name>
    <dbReference type="NCBI Taxonomy" id="592010"/>
    <lineage>
        <taxon>Bacteria</taxon>
        <taxon>Bacillati</taxon>
        <taxon>Bacillota</taxon>
        <taxon>Bacilli</taxon>
        <taxon>Lactobacillales</taxon>
        <taxon>Aerococcaceae</taxon>
        <taxon>Abiotrophia</taxon>
    </lineage>
</organism>
<evidence type="ECO:0000313" key="3">
    <source>
        <dbReference type="Proteomes" id="UP000019050"/>
    </source>
</evidence>
<evidence type="ECO:0000313" key="2">
    <source>
        <dbReference type="EMBL" id="ESK65562.1"/>
    </source>
</evidence>
<reference evidence="2" key="1">
    <citation type="submission" date="2013-06" db="EMBL/GenBank/DDBJ databases">
        <authorList>
            <person name="Weinstock G."/>
            <person name="Sodergren E."/>
            <person name="Clifton S."/>
            <person name="Fulton L."/>
            <person name="Fulton B."/>
            <person name="Courtney L."/>
            <person name="Fronick C."/>
            <person name="Harrison M."/>
            <person name="Strong C."/>
            <person name="Farmer C."/>
            <person name="Delahaunty K."/>
            <person name="Markovic C."/>
            <person name="Hall O."/>
            <person name="Minx P."/>
            <person name="Tomlinson C."/>
            <person name="Mitreva M."/>
            <person name="Nelson J."/>
            <person name="Hou S."/>
            <person name="Wollam A."/>
            <person name="Pepin K.H."/>
            <person name="Johnson M."/>
            <person name="Bhonagiri V."/>
            <person name="Nash W.E."/>
            <person name="Warren W."/>
            <person name="Chinwalla A."/>
            <person name="Mardis E.R."/>
            <person name="Wilson R.K."/>
        </authorList>
    </citation>
    <scope>NUCLEOTIDE SEQUENCE [LARGE SCALE GENOMIC DNA]</scope>
    <source>
        <strain evidence="2">ATCC 49176</strain>
    </source>
</reference>
<sequence length="131" mass="14673">MERRPIFLCGNGAGGRSHVALEPQHDIALLQCDVAAPFGSFFAQKPSSSPPPRRVGAPTRHGAPPTDGQHLEDLLYLTRGNQLYTEDGEELYIDPTSQNRTFHTQYEPDFIVAREKSPLELLIENKELFDK</sequence>
<dbReference type="AlphaFoldDB" id="W1Q343"/>
<keyword evidence="3" id="KW-1185">Reference proteome</keyword>
<gene>
    <name evidence="2" type="ORF">GCWU000182_001036</name>
</gene>
<accession>W1Q343</accession>
<dbReference type="HOGENOM" id="CLU_1922927_0_0_9"/>